<reference evidence="7" key="1">
    <citation type="submission" date="2017-08" db="EMBL/GenBank/DDBJ databases">
        <authorList>
            <person name="Varghese N."/>
            <person name="Submissions S."/>
        </authorList>
    </citation>
    <scope>NUCLEOTIDE SEQUENCE [LARGE SCALE GENOMIC DNA]</scope>
    <source>
        <strain evidence="7">JC22</strain>
    </source>
</reference>
<dbReference type="PANTHER" id="PTHR40448:SF1">
    <property type="entry name" value="TWO-COMPONENT SENSOR HISTIDINE KINASE"/>
    <property type="match status" value="1"/>
</dbReference>
<dbReference type="PANTHER" id="PTHR40448">
    <property type="entry name" value="TWO-COMPONENT SENSOR HISTIDINE KINASE"/>
    <property type="match status" value="1"/>
</dbReference>
<dbReference type="OrthoDB" id="3173688at2"/>
<dbReference type="Pfam" id="PF14689">
    <property type="entry name" value="SPOB_a"/>
    <property type="match status" value="1"/>
</dbReference>
<dbReference type="AlphaFoldDB" id="A0A285SXL7"/>
<dbReference type="InterPro" id="IPR039506">
    <property type="entry name" value="SPOB_a"/>
</dbReference>
<dbReference type="SUPFAM" id="SSF103190">
    <property type="entry name" value="Sensory domain-like"/>
    <property type="match status" value="1"/>
</dbReference>
<sequence length="437" mass="50027">MKYSKSKVILILSTVLLLVFTSLSFIAINLRLKMTVEESIVNHNLEVAKGLVNDLDIETYKKFLISREQNEQYWKIREQLNEFREQLGALYVYTLDIDNPEVSKSLIVGMPRSYDNFKIGEQCTVPKKYVERAFFYNEPYVTEEIQDPKYGTYMSVGVPIKEKSGNVIGYLGMDISSSAIHDIEESVIKDNVVIFIFIGLFIIMIIVSFLLLQRWYQKEVAKEVGHAENTYQSELRTLIASVSSFRHDYINHIQVIQGLLQIGAQEKALEYVTSLNKEVQMINKLKLTIEHPGLAILLQTKKLAAENYQIIMDLDITQNTYSYIKSIDLIKILSNLIDNAIDATMELPESNRKIEVNCIATDTKYIFQVTNPSSKKVETDLIFKQGYTTKNSNDSKVRGQGLFIVKEIVNKYKGIISLVSTNDQKVIARVEIPIKLK</sequence>
<keyword evidence="4" id="KW-0812">Transmembrane</keyword>
<dbReference type="InterPro" id="IPR029151">
    <property type="entry name" value="Sensor-like_sf"/>
</dbReference>
<name>A0A285SXL7_9BACL</name>
<evidence type="ECO:0000256" key="4">
    <source>
        <dbReference type="SAM" id="Phobius"/>
    </source>
</evidence>
<dbReference type="SUPFAM" id="SSF55890">
    <property type="entry name" value="Sporulation response regulatory protein Spo0B"/>
    <property type="match status" value="1"/>
</dbReference>
<keyword evidence="4" id="KW-1133">Transmembrane helix</keyword>
<dbReference type="InterPro" id="IPR016120">
    <property type="entry name" value="Sig_transdc_His_kin_SpoOB"/>
</dbReference>
<dbReference type="RefSeq" id="WP_097073617.1">
    <property type="nucleotide sequence ID" value="NZ_OBMQ01000006.1"/>
</dbReference>
<dbReference type="Gene3D" id="1.10.287.130">
    <property type="match status" value="1"/>
</dbReference>
<dbReference type="GO" id="GO:0042802">
    <property type="term" value="F:identical protein binding"/>
    <property type="evidence" value="ECO:0007669"/>
    <property type="project" value="TreeGrafter"/>
</dbReference>
<dbReference type="Pfam" id="PF14501">
    <property type="entry name" value="HATPase_c_5"/>
    <property type="match status" value="1"/>
</dbReference>
<evidence type="ECO:0000313" key="7">
    <source>
        <dbReference type="Proteomes" id="UP000219636"/>
    </source>
</evidence>
<dbReference type="InterPro" id="IPR003594">
    <property type="entry name" value="HATPase_dom"/>
</dbReference>
<evidence type="ECO:0000256" key="2">
    <source>
        <dbReference type="ARBA" id="ARBA00022679"/>
    </source>
</evidence>
<evidence type="ECO:0000256" key="3">
    <source>
        <dbReference type="ARBA" id="ARBA00022777"/>
    </source>
</evidence>
<dbReference type="SMART" id="SM00387">
    <property type="entry name" value="HATPase_c"/>
    <property type="match status" value="1"/>
</dbReference>
<gene>
    <name evidence="6" type="ORF">SAMN05880501_106117</name>
</gene>
<dbReference type="Gene3D" id="3.30.565.10">
    <property type="entry name" value="Histidine kinase-like ATPase, C-terminal domain"/>
    <property type="match status" value="1"/>
</dbReference>
<dbReference type="GO" id="GO:0000155">
    <property type="term" value="F:phosphorelay sensor kinase activity"/>
    <property type="evidence" value="ECO:0007669"/>
    <property type="project" value="InterPro"/>
</dbReference>
<dbReference type="SUPFAM" id="SSF55874">
    <property type="entry name" value="ATPase domain of HSP90 chaperone/DNA topoisomerase II/histidine kinase"/>
    <property type="match status" value="1"/>
</dbReference>
<protein>
    <submittedName>
        <fullName evidence="6">Sensor kinase SpoOB-type protein</fullName>
    </submittedName>
</protein>
<keyword evidence="3 6" id="KW-0418">Kinase</keyword>
<dbReference type="InterPro" id="IPR036890">
    <property type="entry name" value="HATPase_C_sf"/>
</dbReference>
<dbReference type="EMBL" id="OBMQ01000006">
    <property type="protein sequence ID" value="SOC11280.1"/>
    <property type="molecule type" value="Genomic_DNA"/>
</dbReference>
<evidence type="ECO:0000313" key="6">
    <source>
        <dbReference type="EMBL" id="SOC11280.1"/>
    </source>
</evidence>
<keyword evidence="4" id="KW-0472">Membrane</keyword>
<dbReference type="InterPro" id="IPR032834">
    <property type="entry name" value="NatK-like_C"/>
</dbReference>
<organism evidence="6 7">
    <name type="scientific">Ureibacillus xyleni</name>
    <dbReference type="NCBI Taxonomy" id="614648"/>
    <lineage>
        <taxon>Bacteria</taxon>
        <taxon>Bacillati</taxon>
        <taxon>Bacillota</taxon>
        <taxon>Bacilli</taxon>
        <taxon>Bacillales</taxon>
        <taxon>Caryophanaceae</taxon>
        <taxon>Ureibacillus</taxon>
    </lineage>
</organism>
<dbReference type="Proteomes" id="UP000219636">
    <property type="component" value="Unassembled WGS sequence"/>
</dbReference>
<keyword evidence="1" id="KW-0597">Phosphoprotein</keyword>
<evidence type="ECO:0000256" key="1">
    <source>
        <dbReference type="ARBA" id="ARBA00022553"/>
    </source>
</evidence>
<feature type="domain" description="Histidine kinase/HSP90-like ATPase" evidence="5">
    <location>
        <begin position="324"/>
        <end position="436"/>
    </location>
</feature>
<keyword evidence="2" id="KW-0808">Transferase</keyword>
<accession>A0A285SXL7</accession>
<proteinExistence type="predicted"/>
<evidence type="ECO:0000259" key="5">
    <source>
        <dbReference type="SMART" id="SM00387"/>
    </source>
</evidence>
<feature type="transmembrane region" description="Helical" evidence="4">
    <location>
        <begin position="192"/>
        <end position="212"/>
    </location>
</feature>
<keyword evidence="7" id="KW-1185">Reference proteome</keyword>